<gene>
    <name evidence="14" type="primary">cirA_3</name>
    <name evidence="14" type="ORF">NCTC12112_01771</name>
</gene>
<dbReference type="PROSITE" id="PS01156">
    <property type="entry name" value="TONB_DEPENDENT_REC_2"/>
    <property type="match status" value="1"/>
</dbReference>
<dbReference type="Gene3D" id="2.40.170.20">
    <property type="entry name" value="TonB-dependent receptor, beta-barrel domain"/>
    <property type="match status" value="1"/>
</dbReference>
<evidence type="ECO:0000256" key="2">
    <source>
        <dbReference type="ARBA" id="ARBA00022448"/>
    </source>
</evidence>
<evidence type="ECO:0000256" key="11">
    <source>
        <dbReference type="SAM" id="SignalP"/>
    </source>
</evidence>
<dbReference type="GO" id="GO:0015344">
    <property type="term" value="F:siderophore uptake transmembrane transporter activity"/>
    <property type="evidence" value="ECO:0007669"/>
    <property type="project" value="TreeGrafter"/>
</dbReference>
<accession>A0AAX2JBF2</accession>
<evidence type="ECO:0000256" key="5">
    <source>
        <dbReference type="ARBA" id="ARBA00022729"/>
    </source>
</evidence>
<comment type="subcellular location">
    <subcellularLocation>
        <location evidence="1 9">Cell outer membrane</location>
        <topology evidence="1 9">Multi-pass membrane protein</topology>
    </subcellularLocation>
</comment>
<sequence length="677" mass="77261">MYKKIGILALILSSSLFAEELGKKEEFAVKLNESTITSERYDETPVIETAKNVTVITSEEIEKRGYKSVDEALVNVPGLSFAGGYLSMRGQVPSMGNKHLVVLVDGIPQNGMDNRSFDLDFIPVEQIEKIEVVPAGGAIMYGGNATSGVINIITKENENKKYWGNAGLQVGSFNERKYKLNYGTNLTENLSIDARYINTDKDGYRDYTKKESEFEEIGAKYKLKDGNIGFKYIRNERKSTGSGYLTKAQYDHDRRQNDSSYKEKIAHDTQDKYILEFNKKLSGNLSLSAVAEYREREYTYSQPKTAAYSSYHSRVKNTDSLYTNAQLKYSYAEKSNLIFGGDYSKAKVKEDGYSTSGSTIYRKTYTVTDYEAIGGYLLNKYSYNNFIFTQGIRVERNKFDEDEASYKTDGTFKNKKNINDSNTNTNYELTANYMFSEDTSGYVSWNRVYRSPNLTEYTSWKTNKNTNETASRDSQEVDTFEIGLKSLINNIYLSGAVFYIKGNKEIMYDYYRDEIAIDKSESGSYYNLDGKTERIGIELASEQYFDKLTLRENFTYMHNEIVDGPYKGNDIPGVSNVIFGLGATYEITSQFTFNIESNYHGKAYLINDYYNKVPKRNSYMVTNISAKYNFENGVSLAAGIDNVFNEIYCDYITYAGTKINYSPSPERTYYVSAEYKF</sequence>
<keyword evidence="4 9" id="KW-0812">Transmembrane</keyword>
<keyword evidence="5 11" id="KW-0732">Signal</keyword>
<comment type="similarity">
    <text evidence="9 10">Belongs to the TonB-dependent receptor family.</text>
</comment>
<evidence type="ECO:0000256" key="6">
    <source>
        <dbReference type="ARBA" id="ARBA00023077"/>
    </source>
</evidence>
<dbReference type="InterPro" id="IPR039426">
    <property type="entry name" value="TonB-dep_rcpt-like"/>
</dbReference>
<feature type="domain" description="TonB-dependent receptor plug" evidence="13">
    <location>
        <begin position="46"/>
        <end position="149"/>
    </location>
</feature>
<feature type="chain" id="PRO_5043971000" evidence="11">
    <location>
        <begin position="19"/>
        <end position="677"/>
    </location>
</feature>
<evidence type="ECO:0000256" key="3">
    <source>
        <dbReference type="ARBA" id="ARBA00022452"/>
    </source>
</evidence>
<dbReference type="InterPro" id="IPR000531">
    <property type="entry name" value="Beta-barrel_TonB"/>
</dbReference>
<keyword evidence="3 9" id="KW-1134">Transmembrane beta strand</keyword>
<evidence type="ECO:0000256" key="4">
    <source>
        <dbReference type="ARBA" id="ARBA00022692"/>
    </source>
</evidence>
<dbReference type="KEGG" id="ful:C4N20_15915"/>
<evidence type="ECO:0000256" key="8">
    <source>
        <dbReference type="ARBA" id="ARBA00023237"/>
    </source>
</evidence>
<keyword evidence="6 10" id="KW-0798">TonB box</keyword>
<dbReference type="GO" id="GO:0009279">
    <property type="term" value="C:cell outer membrane"/>
    <property type="evidence" value="ECO:0007669"/>
    <property type="project" value="UniProtKB-SubCell"/>
</dbReference>
<reference evidence="14 15" key="1">
    <citation type="submission" date="2018-06" db="EMBL/GenBank/DDBJ databases">
        <authorList>
            <consortium name="Pathogen Informatics"/>
            <person name="Doyle S."/>
        </authorList>
    </citation>
    <scope>NUCLEOTIDE SEQUENCE [LARGE SCALE GENOMIC DNA]</scope>
    <source>
        <strain evidence="14 15">NCTC12112</strain>
    </source>
</reference>
<feature type="domain" description="TonB-dependent receptor-like beta-barrel" evidence="12">
    <location>
        <begin position="239"/>
        <end position="643"/>
    </location>
</feature>
<evidence type="ECO:0000256" key="10">
    <source>
        <dbReference type="RuleBase" id="RU003357"/>
    </source>
</evidence>
<protein>
    <submittedName>
        <fullName evidence="14">Colicin I receptor</fullName>
    </submittedName>
</protein>
<evidence type="ECO:0000256" key="9">
    <source>
        <dbReference type="PROSITE-ProRule" id="PRU01360"/>
    </source>
</evidence>
<evidence type="ECO:0000313" key="15">
    <source>
        <dbReference type="Proteomes" id="UP000249008"/>
    </source>
</evidence>
<keyword evidence="14" id="KW-0675">Receptor</keyword>
<name>A0AAX2JBF2_9FUSO</name>
<dbReference type="CDD" id="cd01347">
    <property type="entry name" value="ligand_gated_channel"/>
    <property type="match status" value="1"/>
</dbReference>
<feature type="signal peptide" evidence="11">
    <location>
        <begin position="1"/>
        <end position="18"/>
    </location>
</feature>
<dbReference type="Proteomes" id="UP000249008">
    <property type="component" value="Chromosome 1"/>
</dbReference>
<dbReference type="PANTHER" id="PTHR30069">
    <property type="entry name" value="TONB-DEPENDENT OUTER MEMBRANE RECEPTOR"/>
    <property type="match status" value="1"/>
</dbReference>
<dbReference type="SUPFAM" id="SSF56935">
    <property type="entry name" value="Porins"/>
    <property type="match status" value="1"/>
</dbReference>
<dbReference type="Pfam" id="PF00593">
    <property type="entry name" value="TonB_dep_Rec_b-barrel"/>
    <property type="match status" value="1"/>
</dbReference>
<dbReference type="Pfam" id="PF07715">
    <property type="entry name" value="Plug"/>
    <property type="match status" value="1"/>
</dbReference>
<evidence type="ECO:0000259" key="12">
    <source>
        <dbReference type="Pfam" id="PF00593"/>
    </source>
</evidence>
<proteinExistence type="inferred from homology"/>
<evidence type="ECO:0000256" key="1">
    <source>
        <dbReference type="ARBA" id="ARBA00004571"/>
    </source>
</evidence>
<evidence type="ECO:0000313" key="14">
    <source>
        <dbReference type="EMBL" id="SQJ04005.1"/>
    </source>
</evidence>
<keyword evidence="7 9" id="KW-0472">Membrane</keyword>
<dbReference type="GO" id="GO:0044718">
    <property type="term" value="P:siderophore transmembrane transport"/>
    <property type="evidence" value="ECO:0007669"/>
    <property type="project" value="TreeGrafter"/>
</dbReference>
<dbReference type="InterPro" id="IPR037066">
    <property type="entry name" value="Plug_dom_sf"/>
</dbReference>
<dbReference type="PROSITE" id="PS52016">
    <property type="entry name" value="TONB_DEPENDENT_REC_3"/>
    <property type="match status" value="1"/>
</dbReference>
<keyword evidence="8 9" id="KW-0998">Cell outer membrane</keyword>
<dbReference type="PANTHER" id="PTHR30069:SF27">
    <property type="entry name" value="BLL4766 PROTEIN"/>
    <property type="match status" value="1"/>
</dbReference>
<evidence type="ECO:0000256" key="7">
    <source>
        <dbReference type="ARBA" id="ARBA00023136"/>
    </source>
</evidence>
<dbReference type="EMBL" id="LS483487">
    <property type="protein sequence ID" value="SQJ04005.1"/>
    <property type="molecule type" value="Genomic_DNA"/>
</dbReference>
<dbReference type="RefSeq" id="WP_005980132.1">
    <property type="nucleotide sequence ID" value="NZ_CABKNW010000004.1"/>
</dbReference>
<keyword evidence="2 9" id="KW-0813">Transport</keyword>
<evidence type="ECO:0000259" key="13">
    <source>
        <dbReference type="Pfam" id="PF07715"/>
    </source>
</evidence>
<dbReference type="Gene3D" id="2.170.130.10">
    <property type="entry name" value="TonB-dependent receptor, plug domain"/>
    <property type="match status" value="1"/>
</dbReference>
<dbReference type="AlphaFoldDB" id="A0AAX2JBF2"/>
<organism evidence="14 15">
    <name type="scientific">Fusobacterium ulcerans</name>
    <dbReference type="NCBI Taxonomy" id="861"/>
    <lineage>
        <taxon>Bacteria</taxon>
        <taxon>Fusobacteriati</taxon>
        <taxon>Fusobacteriota</taxon>
        <taxon>Fusobacteriia</taxon>
        <taxon>Fusobacteriales</taxon>
        <taxon>Fusobacteriaceae</taxon>
        <taxon>Fusobacterium</taxon>
    </lineage>
</organism>
<dbReference type="InterPro" id="IPR010917">
    <property type="entry name" value="TonB_rcpt_CS"/>
</dbReference>
<dbReference type="GeneID" id="78456314"/>
<dbReference type="InterPro" id="IPR012910">
    <property type="entry name" value="Plug_dom"/>
</dbReference>
<dbReference type="InterPro" id="IPR036942">
    <property type="entry name" value="Beta-barrel_TonB_sf"/>
</dbReference>